<evidence type="ECO:0000313" key="2">
    <source>
        <dbReference type="EMBL" id="ETO01777.1"/>
    </source>
</evidence>
<accession>X6LKW9</accession>
<dbReference type="AlphaFoldDB" id="X6LKW9"/>
<dbReference type="EMBL" id="ASPP01037443">
    <property type="protein sequence ID" value="ETO01777.1"/>
    <property type="molecule type" value="Genomic_DNA"/>
</dbReference>
<sequence length="353" mass="40636">MSQMFEEMERYVQAGHSNIPRLATSNIPALLCGVIQGQSQEHSEKTLLFPALQTVQKMIEHPQLHTIFSTLDIIKVTLEVIQKNMSNDSLLCKCVNVLNGLMRDNPSNITRLIELGGVQDITRMMTRHVSAAALMSANLTLLCHLCHRNNDNKKMICEYGGSRCVMTVLSHHYRDPQVIEHALRCLANFSFVEGLTSIVHAHMQYICICTYICIYGMCLMTLFFGKSENVAKLVKEQILEVVFPLFNNHNENEKVLLLICNVDDIEINKLIFEICPSKFEEQYKKNININILHNWKDLYNYYKLELSNPISRNINIIMTIYYILIKYLKIIPNFNNNNDIIIHLIGIDSIEIN</sequence>
<proteinExistence type="predicted"/>
<reference evidence="2 3" key="1">
    <citation type="journal article" date="2013" name="Curr. Biol.">
        <title>The Genome of the Foraminiferan Reticulomyxa filosa.</title>
        <authorList>
            <person name="Glockner G."/>
            <person name="Hulsmann N."/>
            <person name="Schleicher M."/>
            <person name="Noegel A.A."/>
            <person name="Eichinger L."/>
            <person name="Gallinger C."/>
            <person name="Pawlowski J."/>
            <person name="Sierra R."/>
            <person name="Euteneuer U."/>
            <person name="Pillet L."/>
            <person name="Moustafa A."/>
            <person name="Platzer M."/>
            <person name="Groth M."/>
            <person name="Szafranski K."/>
            <person name="Schliwa M."/>
        </authorList>
    </citation>
    <scope>NUCLEOTIDE SEQUENCE [LARGE SCALE GENOMIC DNA]</scope>
</reference>
<dbReference type="InterPro" id="IPR011989">
    <property type="entry name" value="ARM-like"/>
</dbReference>
<keyword evidence="1" id="KW-0812">Transmembrane</keyword>
<evidence type="ECO:0000256" key="1">
    <source>
        <dbReference type="SAM" id="Phobius"/>
    </source>
</evidence>
<dbReference type="SUPFAM" id="SSF48371">
    <property type="entry name" value="ARM repeat"/>
    <property type="match status" value="1"/>
</dbReference>
<organism evidence="2 3">
    <name type="scientific">Reticulomyxa filosa</name>
    <dbReference type="NCBI Taxonomy" id="46433"/>
    <lineage>
        <taxon>Eukaryota</taxon>
        <taxon>Sar</taxon>
        <taxon>Rhizaria</taxon>
        <taxon>Retaria</taxon>
        <taxon>Foraminifera</taxon>
        <taxon>Monothalamids</taxon>
        <taxon>Reticulomyxidae</taxon>
        <taxon>Reticulomyxa</taxon>
    </lineage>
</organism>
<keyword evidence="1" id="KW-1133">Transmembrane helix</keyword>
<keyword evidence="1" id="KW-0472">Membrane</keyword>
<name>X6LKW9_RETFI</name>
<dbReference type="InterPro" id="IPR016024">
    <property type="entry name" value="ARM-type_fold"/>
</dbReference>
<feature type="non-terminal residue" evidence="2">
    <location>
        <position position="353"/>
    </location>
</feature>
<keyword evidence="3" id="KW-1185">Reference proteome</keyword>
<protein>
    <submittedName>
        <fullName evidence="2">Uncharacterized protein</fullName>
    </submittedName>
</protein>
<dbReference type="Gene3D" id="1.25.10.10">
    <property type="entry name" value="Leucine-rich Repeat Variant"/>
    <property type="match status" value="1"/>
</dbReference>
<gene>
    <name evidence="2" type="ORF">RFI_35662</name>
</gene>
<comment type="caution">
    <text evidence="2">The sequence shown here is derived from an EMBL/GenBank/DDBJ whole genome shotgun (WGS) entry which is preliminary data.</text>
</comment>
<feature type="transmembrane region" description="Helical" evidence="1">
    <location>
        <begin position="203"/>
        <end position="225"/>
    </location>
</feature>
<dbReference type="Proteomes" id="UP000023152">
    <property type="component" value="Unassembled WGS sequence"/>
</dbReference>
<evidence type="ECO:0000313" key="3">
    <source>
        <dbReference type="Proteomes" id="UP000023152"/>
    </source>
</evidence>